<evidence type="ECO:0000313" key="2">
    <source>
        <dbReference type="EMBL" id="CAL1376414.1"/>
    </source>
</evidence>
<proteinExistence type="predicted"/>
<organism evidence="2 3">
    <name type="scientific">Linum trigynum</name>
    <dbReference type="NCBI Taxonomy" id="586398"/>
    <lineage>
        <taxon>Eukaryota</taxon>
        <taxon>Viridiplantae</taxon>
        <taxon>Streptophyta</taxon>
        <taxon>Embryophyta</taxon>
        <taxon>Tracheophyta</taxon>
        <taxon>Spermatophyta</taxon>
        <taxon>Magnoliopsida</taxon>
        <taxon>eudicotyledons</taxon>
        <taxon>Gunneridae</taxon>
        <taxon>Pentapetalae</taxon>
        <taxon>rosids</taxon>
        <taxon>fabids</taxon>
        <taxon>Malpighiales</taxon>
        <taxon>Linaceae</taxon>
        <taxon>Linum</taxon>
    </lineage>
</organism>
<name>A0AAV2DS97_9ROSI</name>
<sequence length="79" mass="8468">MILVPALISLGLGIIISLIIMLMGHLLLMIPPIGGWAIHVTSGGQERFMGQRQEKPTAAGEVVLREMDRKVRPALAAAV</sequence>
<feature type="transmembrane region" description="Helical" evidence="1">
    <location>
        <begin position="6"/>
        <end position="28"/>
    </location>
</feature>
<dbReference type="AlphaFoldDB" id="A0AAV2DS97"/>
<gene>
    <name evidence="2" type="ORF">LTRI10_LOCUS18144</name>
</gene>
<dbReference type="EMBL" id="OZ034816">
    <property type="protein sequence ID" value="CAL1376414.1"/>
    <property type="molecule type" value="Genomic_DNA"/>
</dbReference>
<evidence type="ECO:0000313" key="3">
    <source>
        <dbReference type="Proteomes" id="UP001497516"/>
    </source>
</evidence>
<keyword evidence="1" id="KW-0812">Transmembrane</keyword>
<accession>A0AAV2DS97</accession>
<evidence type="ECO:0000256" key="1">
    <source>
        <dbReference type="SAM" id="Phobius"/>
    </source>
</evidence>
<keyword evidence="3" id="KW-1185">Reference proteome</keyword>
<protein>
    <submittedName>
        <fullName evidence="2">Uncharacterized protein</fullName>
    </submittedName>
</protein>
<keyword evidence="1" id="KW-1133">Transmembrane helix</keyword>
<reference evidence="2 3" key="1">
    <citation type="submission" date="2024-04" db="EMBL/GenBank/DDBJ databases">
        <authorList>
            <person name="Fracassetti M."/>
        </authorList>
    </citation>
    <scope>NUCLEOTIDE SEQUENCE [LARGE SCALE GENOMIC DNA]</scope>
</reference>
<dbReference type="Proteomes" id="UP001497516">
    <property type="component" value="Chromosome 3"/>
</dbReference>
<keyword evidence="1" id="KW-0472">Membrane</keyword>